<evidence type="ECO:0000313" key="1">
    <source>
        <dbReference type="EMBL" id="STW08024.1"/>
    </source>
</evidence>
<dbReference type="AlphaFoldDB" id="A0A7H4P6F9"/>
<proteinExistence type="predicted"/>
<name>A0A7H4P6F9_9ENTR</name>
<gene>
    <name evidence="1" type="ORF">NCTC9149_04465</name>
</gene>
<accession>A0A7H4P6F9</accession>
<organism evidence="1 2">
    <name type="scientific">Klebsiella grimontii</name>
    <dbReference type="NCBI Taxonomy" id="2058152"/>
    <lineage>
        <taxon>Bacteria</taxon>
        <taxon>Pseudomonadati</taxon>
        <taxon>Pseudomonadota</taxon>
        <taxon>Gammaproteobacteria</taxon>
        <taxon>Enterobacterales</taxon>
        <taxon>Enterobacteriaceae</taxon>
        <taxon>Klebsiella/Raoultella group</taxon>
        <taxon>Klebsiella</taxon>
    </lineage>
</organism>
<dbReference type="EMBL" id="UGMX01000002">
    <property type="protein sequence ID" value="STW08024.1"/>
    <property type="molecule type" value="Genomic_DNA"/>
</dbReference>
<evidence type="ECO:0000313" key="2">
    <source>
        <dbReference type="Proteomes" id="UP000254571"/>
    </source>
</evidence>
<comment type="caution">
    <text evidence="1">The sequence shown here is derived from an EMBL/GenBank/DDBJ whole genome shotgun (WGS) entry which is preliminary data.</text>
</comment>
<sequence>MDTINKRIFIATRYPVSTQHGRPPIAFLEQLVDTLNALPDEVFAENKLHDIYAVMKGALGPYTSLLHRKAVMCEVLRVSGGV</sequence>
<protein>
    <submittedName>
        <fullName evidence="1">Uncharacterized protein</fullName>
    </submittedName>
</protein>
<dbReference type="Proteomes" id="UP000254571">
    <property type="component" value="Unassembled WGS sequence"/>
</dbReference>
<reference evidence="1 2" key="1">
    <citation type="submission" date="2018-06" db="EMBL/GenBank/DDBJ databases">
        <authorList>
            <consortium name="Pathogen Informatics"/>
            <person name="Doyle S."/>
        </authorList>
    </citation>
    <scope>NUCLEOTIDE SEQUENCE [LARGE SCALE GENOMIC DNA]</scope>
    <source>
        <strain evidence="1 2">NCTC9149</strain>
    </source>
</reference>